<evidence type="ECO:0000313" key="2">
    <source>
        <dbReference type="Proteomes" id="UP001470230"/>
    </source>
</evidence>
<organism evidence="1 2">
    <name type="scientific">Tritrichomonas musculus</name>
    <dbReference type="NCBI Taxonomy" id="1915356"/>
    <lineage>
        <taxon>Eukaryota</taxon>
        <taxon>Metamonada</taxon>
        <taxon>Parabasalia</taxon>
        <taxon>Tritrichomonadida</taxon>
        <taxon>Tritrichomonadidae</taxon>
        <taxon>Tritrichomonas</taxon>
    </lineage>
</organism>
<evidence type="ECO:0000313" key="1">
    <source>
        <dbReference type="EMBL" id="KAK8853695.1"/>
    </source>
</evidence>
<sequence>MESYTIAFCKYASKKFRTYGTDILNMFADICDKVLNNDKEAFNVVSKFVQYNLIYIYRMKMNIRISLKDKNKEFEKTIKPFNHYMCEKHEEFYIINGYGLSNKFNDEVYQYLFYEEEGHEYPGKYYPELSEEEEEEYEDE</sequence>
<protein>
    <submittedName>
        <fullName evidence="1">Uncharacterized protein</fullName>
    </submittedName>
</protein>
<proteinExistence type="predicted"/>
<dbReference type="EMBL" id="JAPFFF010000022">
    <property type="protein sequence ID" value="KAK8853695.1"/>
    <property type="molecule type" value="Genomic_DNA"/>
</dbReference>
<dbReference type="Proteomes" id="UP001470230">
    <property type="component" value="Unassembled WGS sequence"/>
</dbReference>
<keyword evidence="2" id="KW-1185">Reference proteome</keyword>
<gene>
    <name evidence="1" type="ORF">M9Y10_017256</name>
</gene>
<reference evidence="1 2" key="1">
    <citation type="submission" date="2024-04" db="EMBL/GenBank/DDBJ databases">
        <title>Tritrichomonas musculus Genome.</title>
        <authorList>
            <person name="Alves-Ferreira E."/>
            <person name="Grigg M."/>
            <person name="Lorenzi H."/>
            <person name="Galac M."/>
        </authorList>
    </citation>
    <scope>NUCLEOTIDE SEQUENCE [LARGE SCALE GENOMIC DNA]</scope>
    <source>
        <strain evidence="1 2">EAF2021</strain>
    </source>
</reference>
<name>A0ABR2HVT7_9EUKA</name>
<accession>A0ABR2HVT7</accession>
<comment type="caution">
    <text evidence="1">The sequence shown here is derived from an EMBL/GenBank/DDBJ whole genome shotgun (WGS) entry which is preliminary data.</text>
</comment>